<dbReference type="EMBL" id="SPIA01000001">
    <property type="protein sequence ID" value="TFH69182.1"/>
    <property type="molecule type" value="Genomic_DNA"/>
</dbReference>
<dbReference type="Pfam" id="PF13584">
    <property type="entry name" value="BatD"/>
    <property type="match status" value="1"/>
</dbReference>
<dbReference type="InterPro" id="IPR025738">
    <property type="entry name" value="BatD"/>
</dbReference>
<evidence type="ECO:0000313" key="2">
    <source>
        <dbReference type="EMBL" id="TFH69182.1"/>
    </source>
</evidence>
<comment type="caution">
    <text evidence="2">The sequence shown here is derived from an EMBL/GenBank/DDBJ whole genome shotgun (WGS) entry which is preliminary data.</text>
</comment>
<keyword evidence="3" id="KW-1185">Reference proteome</keyword>
<feature type="region of interest" description="Disordered" evidence="1">
    <location>
        <begin position="390"/>
        <end position="419"/>
    </location>
</feature>
<reference evidence="2 3" key="1">
    <citation type="submission" date="2019-03" db="EMBL/GenBank/DDBJ databases">
        <title>Draft genome of Gammaproteobacteria bacterium LSUCC0057, a member of the SAR92 clade.</title>
        <authorList>
            <person name="Lanclos V.C."/>
            <person name="Doiron C."/>
            <person name="Henson M.W."/>
            <person name="Thrash J.C."/>
        </authorList>
    </citation>
    <scope>NUCLEOTIDE SEQUENCE [LARGE SCALE GENOMIC DNA]</scope>
    <source>
        <strain evidence="2 3">LSUCC0057</strain>
    </source>
</reference>
<dbReference type="Proteomes" id="UP000298133">
    <property type="component" value="Unassembled WGS sequence"/>
</dbReference>
<name>A0A4Y8ULA9_9GAMM</name>
<evidence type="ECO:0000256" key="1">
    <source>
        <dbReference type="SAM" id="MobiDB-lite"/>
    </source>
</evidence>
<proteinExistence type="predicted"/>
<dbReference type="PANTHER" id="PTHR40940:SF1">
    <property type="entry name" value="PROTEIN BATD"/>
    <property type="match status" value="1"/>
</dbReference>
<gene>
    <name evidence="2" type="ORF">E3W66_04455</name>
</gene>
<evidence type="ECO:0000313" key="3">
    <source>
        <dbReference type="Proteomes" id="UP000298133"/>
    </source>
</evidence>
<dbReference type="PANTHER" id="PTHR40940">
    <property type="entry name" value="PROTEIN BATD-RELATED"/>
    <property type="match status" value="1"/>
</dbReference>
<sequence length="586" mass="65282">MHRELKKMELKPLSPRRYHWLALLLALLLSHLASAELTITTDRQTIAADESLQMVLRYDGQVLSGEPELGVLLRDWEIISNNRNQQYSWVNGESISYTEWQLTLMPRTTGTLLIPSVRFKNDISNALEIEVVASRAASSVAQTIFAESSVDIAEVYPQQQIIFTARLYSASRLSDLALTELNIDNAIIERINENQYQKSIGGRAYSVVEVQYALFPSQVGELVIPPLRFSGYEVSGRSSFFNRGNRIIRTTESQTVVVKPLPSGQQPTRWIPAQQLQLEQQWSQPPEQLTLGEPITRTIILRARGLTGAQLPPLPSADNNGYKSYPDQPKITESIDRTSVVGQRIESVAIVPQQNGELLLPAITVEWWDTAADQARQTTLPATRINVIAPAPTRPALPPTAEQRPPQTPSALTPAERSVTAEVVAERPADRWLQLSLVANALLLALLCALLISQRQRRRSTASQSHHSATTDDSATEQQLWRQIEQQAANQALAPLCETIVAWARQLSNEQITSLTQLAERVASSDPQLEEQLRTLEQAAYSNGADVAPLDTRLLLGALKKNRRKVMQLVHLQPKEIALPPLYEST</sequence>
<organism evidence="2 3">
    <name type="scientific">Gammaproteobacteria bacterium LSUCC0057</name>
    <dbReference type="NCBI Taxonomy" id="2559237"/>
    <lineage>
        <taxon>Bacteria</taxon>
        <taxon>Pseudomonadati</taxon>
        <taxon>Pseudomonadota</taxon>
        <taxon>Gammaproteobacteria</taxon>
        <taxon>Cellvibrionales</taxon>
        <taxon>Porticoccaceae</taxon>
        <taxon>SAR92 clade</taxon>
    </lineage>
</organism>
<protein>
    <submittedName>
        <fullName evidence="2">Protein BatD</fullName>
    </submittedName>
</protein>
<accession>A0A4Y8ULA9</accession>
<dbReference type="AlphaFoldDB" id="A0A4Y8ULA9"/>
<dbReference type="OrthoDB" id="5293418at2"/>
<feature type="region of interest" description="Disordered" evidence="1">
    <location>
        <begin position="311"/>
        <end position="330"/>
    </location>
</feature>